<feature type="region of interest" description="Disordered" evidence="1">
    <location>
        <begin position="1"/>
        <end position="81"/>
    </location>
</feature>
<feature type="compositionally biased region" description="Polar residues" evidence="1">
    <location>
        <begin position="45"/>
        <end position="58"/>
    </location>
</feature>
<sequence>MESNTLQTQSTPFAVTTPPKSKGFDCIEAPTQKRGAGKKRKVQESTDSGSQEIQSPTHLDSLVSPPLDTIPSPGDITSSDGIDCGSLDDLWALLIDNQDQTSAPVDDNEEPPSLHIKSNEELARSQALMASKGHYLIDSKIIDKWREIAKKVAEVSKFITPQQKTQMKIDFKNQLNLYRGMAELNDVPTTLMDRTSKIQYLNTSMIDLLGWTVPLPCPDKIHMLHIMSPTWGASMAKFTQRSYLEASHDVVTFRAGFRRLDCQEMVYKDCSVMASVKRDIFGFPQLFVIQMIPDPQE</sequence>
<organism evidence="2 3">
    <name type="scientific">Planoprotostelium fungivorum</name>
    <dbReference type="NCBI Taxonomy" id="1890364"/>
    <lineage>
        <taxon>Eukaryota</taxon>
        <taxon>Amoebozoa</taxon>
        <taxon>Evosea</taxon>
        <taxon>Variosea</taxon>
        <taxon>Cavosteliida</taxon>
        <taxon>Cavosteliaceae</taxon>
        <taxon>Planoprotostelium</taxon>
    </lineage>
</organism>
<accession>A0A2P6NL02</accession>
<dbReference type="Proteomes" id="UP000241769">
    <property type="component" value="Unassembled WGS sequence"/>
</dbReference>
<feature type="compositionally biased region" description="Polar residues" evidence="1">
    <location>
        <begin position="1"/>
        <end position="14"/>
    </location>
</feature>
<dbReference type="InParanoid" id="A0A2P6NL02"/>
<protein>
    <recommendedName>
        <fullName evidence="4">PAS domain-containing protein</fullName>
    </recommendedName>
</protein>
<name>A0A2P6NL02_9EUKA</name>
<evidence type="ECO:0000313" key="2">
    <source>
        <dbReference type="EMBL" id="PRP84637.1"/>
    </source>
</evidence>
<evidence type="ECO:0008006" key="4">
    <source>
        <dbReference type="Google" id="ProtNLM"/>
    </source>
</evidence>
<dbReference type="EMBL" id="MDYQ01000059">
    <property type="protein sequence ID" value="PRP84637.1"/>
    <property type="molecule type" value="Genomic_DNA"/>
</dbReference>
<proteinExistence type="predicted"/>
<dbReference type="OrthoDB" id="2538135at2759"/>
<evidence type="ECO:0000313" key="3">
    <source>
        <dbReference type="Proteomes" id="UP000241769"/>
    </source>
</evidence>
<reference evidence="2 3" key="1">
    <citation type="journal article" date="2018" name="Genome Biol. Evol.">
        <title>Multiple Roots of Fruiting Body Formation in Amoebozoa.</title>
        <authorList>
            <person name="Hillmann F."/>
            <person name="Forbes G."/>
            <person name="Novohradska S."/>
            <person name="Ferling I."/>
            <person name="Riege K."/>
            <person name="Groth M."/>
            <person name="Westermann M."/>
            <person name="Marz M."/>
            <person name="Spaller T."/>
            <person name="Winckler T."/>
            <person name="Schaap P."/>
            <person name="Glockner G."/>
        </authorList>
    </citation>
    <scope>NUCLEOTIDE SEQUENCE [LARGE SCALE GENOMIC DNA]</scope>
    <source>
        <strain evidence="2 3">Jena</strain>
    </source>
</reference>
<comment type="caution">
    <text evidence="2">The sequence shown here is derived from an EMBL/GenBank/DDBJ whole genome shotgun (WGS) entry which is preliminary data.</text>
</comment>
<dbReference type="AlphaFoldDB" id="A0A2P6NL02"/>
<keyword evidence="3" id="KW-1185">Reference proteome</keyword>
<evidence type="ECO:0000256" key="1">
    <source>
        <dbReference type="SAM" id="MobiDB-lite"/>
    </source>
</evidence>
<gene>
    <name evidence="2" type="ORF">PROFUN_07887</name>
</gene>